<dbReference type="Gene3D" id="3.20.20.80">
    <property type="entry name" value="Glycosidases"/>
    <property type="match status" value="1"/>
</dbReference>
<dbReference type="Gene3D" id="3.30.1590.10">
    <property type="entry name" value="Maltooligosyl trehalose synthase, domain 2"/>
    <property type="match status" value="1"/>
</dbReference>
<evidence type="ECO:0000313" key="3">
    <source>
        <dbReference type="Proteomes" id="UP000199656"/>
    </source>
</evidence>
<dbReference type="Proteomes" id="UP000199656">
    <property type="component" value="Unassembled WGS sequence"/>
</dbReference>
<organism evidence="2 3">
    <name type="scientific">Chitinophaga terrae</name>
    <name type="common">ex Kim and Jung 2007</name>
    <dbReference type="NCBI Taxonomy" id="408074"/>
    <lineage>
        <taxon>Bacteria</taxon>
        <taxon>Pseudomonadati</taxon>
        <taxon>Bacteroidota</taxon>
        <taxon>Chitinophagia</taxon>
        <taxon>Chitinophagales</taxon>
        <taxon>Chitinophagaceae</taxon>
        <taxon>Chitinophaga</taxon>
    </lineage>
</organism>
<dbReference type="AlphaFoldDB" id="A0A1H3WUM9"/>
<dbReference type="CDD" id="cd11336">
    <property type="entry name" value="AmyAc_MTSase"/>
    <property type="match status" value="1"/>
</dbReference>
<name>A0A1H3WUM9_9BACT</name>
<dbReference type="Gene3D" id="1.10.150.200">
    <property type="entry name" value="Maltooligosyl trehalose synthase, domain 3"/>
    <property type="match status" value="1"/>
</dbReference>
<accession>A0A1H3WUM9</accession>
<proteinExistence type="predicted"/>
<feature type="domain" description="Glycosyl hydrolase family 13 catalytic" evidence="1">
    <location>
        <begin position="10"/>
        <end position="476"/>
    </location>
</feature>
<gene>
    <name evidence="2" type="ORF">SAMN05660909_00080</name>
</gene>
<dbReference type="InterPro" id="IPR017853">
    <property type="entry name" value="GH"/>
</dbReference>
<dbReference type="RefSeq" id="WP_168927836.1">
    <property type="nucleotide sequence ID" value="NZ_BKAT01000015.1"/>
</dbReference>
<dbReference type="GO" id="GO:0047470">
    <property type="term" value="F:(1,4)-alpha-D-glucan 1-alpha-D-glucosylmutase activity"/>
    <property type="evidence" value="ECO:0007669"/>
    <property type="project" value="TreeGrafter"/>
</dbReference>
<dbReference type="Gene3D" id="1.10.10.470">
    <property type="entry name" value="Maltooligosyl trehalose synthase, domain 4"/>
    <property type="match status" value="1"/>
</dbReference>
<dbReference type="PANTHER" id="PTHR10357:SF216">
    <property type="entry name" value="MALTOOLIGOSYL TREHALOSE SYNTHASE-RELATED"/>
    <property type="match status" value="1"/>
</dbReference>
<dbReference type="InterPro" id="IPR012767">
    <property type="entry name" value="Trehalose_TreY"/>
</dbReference>
<dbReference type="GO" id="GO:0030980">
    <property type="term" value="P:alpha-glucan catabolic process"/>
    <property type="evidence" value="ECO:0007669"/>
    <property type="project" value="TreeGrafter"/>
</dbReference>
<dbReference type="GO" id="GO:0005992">
    <property type="term" value="P:trehalose biosynthetic process"/>
    <property type="evidence" value="ECO:0007669"/>
    <property type="project" value="TreeGrafter"/>
</dbReference>
<dbReference type="InterPro" id="IPR006047">
    <property type="entry name" value="GH13_cat_dom"/>
</dbReference>
<dbReference type="SMART" id="SM00642">
    <property type="entry name" value="Aamy"/>
    <property type="match status" value="1"/>
</dbReference>
<dbReference type="Pfam" id="PF00128">
    <property type="entry name" value="Alpha-amylase"/>
    <property type="match status" value="1"/>
</dbReference>
<dbReference type="SUPFAM" id="SSF51445">
    <property type="entry name" value="(Trans)glycosidases"/>
    <property type="match status" value="1"/>
</dbReference>
<reference evidence="3" key="1">
    <citation type="submission" date="2016-10" db="EMBL/GenBank/DDBJ databases">
        <authorList>
            <person name="Varghese N."/>
            <person name="Submissions S."/>
        </authorList>
    </citation>
    <scope>NUCLEOTIDE SEQUENCE [LARGE SCALE GENOMIC DNA]</scope>
    <source>
        <strain evidence="3">DSM 23920</strain>
    </source>
</reference>
<dbReference type="NCBIfam" id="TIGR02401">
    <property type="entry name" value="trehalose_TreY"/>
    <property type="match status" value="1"/>
</dbReference>
<sequence>METDRFFPLSTYRLQFNEQFTFAQLEEILDYLEQLGISTIYASPIFSAVPGSMHGYDGVDLHRINPAIGTLEDLRRISASLKKRGMSWIQDIVPNHMALHPDNAWLMDVLERGPASPYYNFFDIDWQHHDPQLNGRLMIPFLGETLEEAIKSKQVCLVAGENGISVEAAGLKFPLSVPGYAFLLNKSKEHPPEIVDLLGKVGREAQQSPDLESWRQNKQALFADKKTRQTLSSILEPVNEAPDFLAVLLEEQYYILTHWKETDKRLNYRRFFTINGLITLRMEDQQVFDVWHRFVHQLYEEDIIQGLRIDHIDGLMDPGEYVGRLRKLFGDKCYIIAEKILAEGEELPQNWGLDGTTGYEFLAHVNHLLTRHLGKETIDRFYRTQFPALAKYERVVREKKVAILQTQLAADWENLVRLLFQYGLAPENAHRQKVKEALGLIMASMPVYRLYPQNWPLSAPEQEVLEFAVARAKQFAPALSEEFELFCSWWKAAAEKPEMALKFLKRLMQFTGPLTAKGVEDTVFYVYNALLSHNDVGDSPSGVKCSPAQFHAWCLQRQLAFPGSLNTTTTHDTKRGEDGRMRLNTLTMLPDLWIQQVQLWHAMNSSLKTDHAPSENDEYLIYQSVISGWPGQDKLNEDFITRLSDYTIKALRESKEHTDWVTPNEEYEQHCLNFVKGLFTPDHEFVSSVICFMEKVQQRAPQLSVAQFLIKLTAPGVPDIYQGCELWDFSFVDPDNRRPVDYKERMDILSTVKKVEEDGIALKELLNEKREEAWEKLYVCYKTLAFRKQHADLFREGDYVALSKDEDTVMAYARQQNEKICIVIVSLPVLGQHDHLELPGGIVTTRWRNIFTGAIISSENGKLPLTELESFPVALLEPVSG</sequence>
<dbReference type="InterPro" id="IPR013797">
    <property type="entry name" value="Maltooligo_trehalose_synth_4"/>
</dbReference>
<dbReference type="EMBL" id="FNRL01000001">
    <property type="protein sequence ID" value="SDZ90680.1"/>
    <property type="molecule type" value="Genomic_DNA"/>
</dbReference>
<evidence type="ECO:0000259" key="1">
    <source>
        <dbReference type="SMART" id="SM00642"/>
    </source>
</evidence>
<evidence type="ECO:0000313" key="2">
    <source>
        <dbReference type="EMBL" id="SDZ90680.1"/>
    </source>
</evidence>
<keyword evidence="3" id="KW-1185">Reference proteome</keyword>
<protein>
    <submittedName>
        <fullName evidence="2">Maltooligosyl trehalose synthase</fullName>
    </submittedName>
</protein>
<dbReference type="STRING" id="408074.SAMN05660909_00080"/>
<dbReference type="PANTHER" id="PTHR10357">
    <property type="entry name" value="ALPHA-AMYLASE FAMILY MEMBER"/>
    <property type="match status" value="1"/>
</dbReference>